<dbReference type="Proteomes" id="UP000316801">
    <property type="component" value="Unassembled WGS sequence"/>
</dbReference>
<dbReference type="RefSeq" id="WP_143126624.1">
    <property type="nucleotide sequence ID" value="NZ_VJMG01000055.1"/>
</dbReference>
<evidence type="ECO:0000313" key="1">
    <source>
        <dbReference type="EMBL" id="TRL36372.1"/>
    </source>
</evidence>
<dbReference type="EMBL" id="VJMG01000055">
    <property type="protein sequence ID" value="TRL36372.1"/>
    <property type="molecule type" value="Genomic_DNA"/>
</dbReference>
<sequence length="88" mass="10026">MSHQETEQQRLEALEQLEIEKPEDFLPGTFGYHEAFHMASVMIDSTESHLLDHPAILLDANLYALASKAHLAFFELYQAMGDKHLADK</sequence>
<name>A0A549T3F1_9HYPH</name>
<protein>
    <submittedName>
        <fullName evidence="1">Uncharacterized protein</fullName>
    </submittedName>
</protein>
<keyword evidence="2" id="KW-1185">Reference proteome</keyword>
<gene>
    <name evidence="1" type="ORF">FNA46_18170</name>
</gene>
<organism evidence="1 2">
    <name type="scientific">Rhizobium straminoryzae</name>
    <dbReference type="NCBI Taxonomy" id="1387186"/>
    <lineage>
        <taxon>Bacteria</taxon>
        <taxon>Pseudomonadati</taxon>
        <taxon>Pseudomonadota</taxon>
        <taxon>Alphaproteobacteria</taxon>
        <taxon>Hyphomicrobiales</taxon>
        <taxon>Rhizobiaceae</taxon>
        <taxon>Rhizobium/Agrobacterium group</taxon>
        <taxon>Rhizobium</taxon>
    </lineage>
</organism>
<proteinExistence type="predicted"/>
<dbReference type="AlphaFoldDB" id="A0A549T3F1"/>
<reference evidence="1 2" key="1">
    <citation type="submission" date="2019-07" db="EMBL/GenBank/DDBJ databases">
        <title>Ln-dependent methylotrophs.</title>
        <authorList>
            <person name="Tani A."/>
        </authorList>
    </citation>
    <scope>NUCLEOTIDE SEQUENCE [LARGE SCALE GENOMIC DNA]</scope>
    <source>
        <strain evidence="1 2">SM12</strain>
    </source>
</reference>
<evidence type="ECO:0000313" key="2">
    <source>
        <dbReference type="Proteomes" id="UP000316801"/>
    </source>
</evidence>
<accession>A0A549T3F1</accession>
<comment type="caution">
    <text evidence="1">The sequence shown here is derived from an EMBL/GenBank/DDBJ whole genome shotgun (WGS) entry which is preliminary data.</text>
</comment>